<keyword evidence="8" id="KW-1185">Reference proteome</keyword>
<evidence type="ECO:0000256" key="1">
    <source>
        <dbReference type="ARBA" id="ARBA00004141"/>
    </source>
</evidence>
<dbReference type="EMBL" id="CP101989">
    <property type="protein sequence ID" value="UUI66067.1"/>
    <property type="molecule type" value="Genomic_DNA"/>
</dbReference>
<keyword evidence="4 6" id="KW-0472">Membrane</keyword>
<evidence type="ECO:0000313" key="7">
    <source>
        <dbReference type="EMBL" id="UUI66067.1"/>
    </source>
</evidence>
<evidence type="ECO:0000256" key="3">
    <source>
        <dbReference type="ARBA" id="ARBA00022989"/>
    </source>
</evidence>
<name>A0ABY5KAB2_9CELL</name>
<evidence type="ECO:0000313" key="8">
    <source>
        <dbReference type="Proteomes" id="UP001317322"/>
    </source>
</evidence>
<comment type="subcellular location">
    <subcellularLocation>
        <location evidence="1">Membrane</location>
        <topology evidence="1">Multi-pass membrane protein</topology>
    </subcellularLocation>
</comment>
<dbReference type="Pfam" id="PF03006">
    <property type="entry name" value="HlyIII"/>
    <property type="match status" value="1"/>
</dbReference>
<feature type="transmembrane region" description="Helical" evidence="6">
    <location>
        <begin position="146"/>
        <end position="165"/>
    </location>
</feature>
<protein>
    <submittedName>
        <fullName evidence="7">Hemolysin III family protein</fullName>
    </submittedName>
</protein>
<reference evidence="7 8" key="1">
    <citation type="submission" date="2022-07" db="EMBL/GenBank/DDBJ databases">
        <title>Novel species in genus cellulomonas.</title>
        <authorList>
            <person name="Ye L."/>
        </authorList>
    </citation>
    <scope>NUCLEOTIDE SEQUENCE [LARGE SCALE GENOMIC DNA]</scope>
    <source>
        <strain evidence="8">zg-Y908</strain>
    </source>
</reference>
<gene>
    <name evidence="7" type="ORF">NP075_04890</name>
</gene>
<dbReference type="PANTHER" id="PTHR20855:SF3">
    <property type="entry name" value="LD03007P"/>
    <property type="match status" value="1"/>
</dbReference>
<feature type="region of interest" description="Disordered" evidence="5">
    <location>
        <begin position="1"/>
        <end position="27"/>
    </location>
</feature>
<proteinExistence type="predicted"/>
<evidence type="ECO:0000256" key="5">
    <source>
        <dbReference type="SAM" id="MobiDB-lite"/>
    </source>
</evidence>
<feature type="transmembrane region" description="Helical" evidence="6">
    <location>
        <begin position="83"/>
        <end position="102"/>
    </location>
</feature>
<feature type="transmembrane region" description="Helical" evidence="6">
    <location>
        <begin position="56"/>
        <end position="77"/>
    </location>
</feature>
<accession>A0ABY5KAB2</accession>
<dbReference type="Proteomes" id="UP001317322">
    <property type="component" value="Chromosome"/>
</dbReference>
<keyword evidence="3 6" id="KW-1133">Transmembrane helix</keyword>
<feature type="transmembrane region" description="Helical" evidence="6">
    <location>
        <begin position="231"/>
        <end position="253"/>
    </location>
</feature>
<organism evidence="7 8">
    <name type="scientific">Cellulomonas wangsupingiae</name>
    <dbReference type="NCBI Taxonomy" id="2968085"/>
    <lineage>
        <taxon>Bacteria</taxon>
        <taxon>Bacillati</taxon>
        <taxon>Actinomycetota</taxon>
        <taxon>Actinomycetes</taxon>
        <taxon>Micrococcales</taxon>
        <taxon>Cellulomonadaceae</taxon>
        <taxon>Cellulomonas</taxon>
    </lineage>
</organism>
<keyword evidence="2 6" id="KW-0812">Transmembrane</keyword>
<feature type="transmembrane region" description="Helical" evidence="6">
    <location>
        <begin position="198"/>
        <end position="219"/>
    </location>
</feature>
<feature type="transmembrane region" description="Helical" evidence="6">
    <location>
        <begin position="123"/>
        <end position="140"/>
    </location>
</feature>
<dbReference type="InterPro" id="IPR004254">
    <property type="entry name" value="AdipoR/HlyIII-related"/>
</dbReference>
<feature type="transmembrane region" description="Helical" evidence="6">
    <location>
        <begin position="172"/>
        <end position="192"/>
    </location>
</feature>
<evidence type="ECO:0000256" key="4">
    <source>
        <dbReference type="ARBA" id="ARBA00023136"/>
    </source>
</evidence>
<evidence type="ECO:0000256" key="2">
    <source>
        <dbReference type="ARBA" id="ARBA00022692"/>
    </source>
</evidence>
<dbReference type="PANTHER" id="PTHR20855">
    <property type="entry name" value="ADIPOR/PROGESTIN RECEPTOR-RELATED"/>
    <property type="match status" value="1"/>
</dbReference>
<evidence type="ECO:0000256" key="6">
    <source>
        <dbReference type="SAM" id="Phobius"/>
    </source>
</evidence>
<sequence>MSTSPAHGQHPARPHVAPPAPDDAGPVERAVDAVGDAVGDAVEAAVDAIKPRLRGWVHAGASPIVLVASIALVAASPTAAARWANTVFGVSAVLLFGTSAVYHRGTWSPRTAAVLRRLDHTNIFLIIAGTYTPLAALLLAPGTARTLLLIVWSGALLGLLARNFWLDAPRWVYVPIYLALGWVAVGYFPLFWRTGGPVIVWLIAVGGLAYTVGAIVYALKRPNPSPRWFGFHEIFHVLTVVGYGSHFVAVAIATSRAG</sequence>
<dbReference type="RefSeq" id="WP_227564185.1">
    <property type="nucleotide sequence ID" value="NZ_CP101989.1"/>
</dbReference>